<name>T0PWY6_SAPDV</name>
<gene>
    <name evidence="2" type="ORF">SDRG_15421</name>
</gene>
<protein>
    <submittedName>
        <fullName evidence="2">Uncharacterized protein</fullName>
    </submittedName>
</protein>
<dbReference type="Proteomes" id="UP000030762">
    <property type="component" value="Unassembled WGS sequence"/>
</dbReference>
<sequence>MKKTWTMANSIKRQARCDASMTTNGAVYLETVLRNIDFGIFYSCWGNGFDIGIGAELQLSSEGRNWLAMVSGATPQLSTHDEAVYWRSFGLTSFETQWQNYKQLGVRNSYSIINAFGIAYPLTLTSLASAYRLESQTSFKMYWSLANDLSAVAMNTSGIGGLSLLRSSATYAFANTSLFNVYAINGTLPSPLSQGLHLIGSYLGPFGSIDMVYVPPPADLQVLMASLVELTRAPLSGNPSAQAAYRAITPLDLSRPSPSTWLKSDWVTFGGSPFCKELSHGQLLSAGMLAIFSYDAICLLSSGVNAKVLPTRQQYIVGAILSGLEPTDNFASVCANDPVFALQCATYLPATLSFITTFMDLPSDMPAQVRKMQQHIQALHIAFMMLATKNTSAPLQLVTLDLLAKDEATFSFFAWLFFYDWVVGIRDVISFQGDVGNLTLITDIQSPLSQPTQAWEVPSNIAQYLHSGVLYVTGVMIAVASLACLYMLVSRGHFEGWNMLELGRVGGVVWVGRPFLLLRSMTALVVLSTATLQLQYSGYVSYLATVQDPWYKTLLAANEVTWLITIVNDILLVATGDYAAYYAMLNGLLVWTAAALLTMLAPVTAIASIDLQCHVLDVDYAASCTSGSVQIGHLDRMALLIGLVVGSHAICYVVVSCCVQFRPSTAASSLFLTSGATFLFTQSPWMYKNVYYVDRASAALNGLLTLRWGQKLVVLDIKIWRAFVVSTETMLRDTPPPLQAALPLVVQ</sequence>
<accession>T0PWY6</accession>
<feature type="transmembrane region" description="Helical" evidence="1">
    <location>
        <begin position="588"/>
        <end position="609"/>
    </location>
</feature>
<dbReference type="EMBL" id="JH767222">
    <property type="protein sequence ID" value="EQC26771.1"/>
    <property type="molecule type" value="Genomic_DNA"/>
</dbReference>
<reference evidence="2 3" key="1">
    <citation type="submission" date="2012-04" db="EMBL/GenBank/DDBJ databases">
        <title>The Genome Sequence of Saprolegnia declina VS20.</title>
        <authorList>
            <consortium name="The Broad Institute Genome Sequencing Platform"/>
            <person name="Russ C."/>
            <person name="Nusbaum C."/>
            <person name="Tyler B."/>
            <person name="van West P."/>
            <person name="Dieguez-Uribeondo J."/>
            <person name="de Bruijn I."/>
            <person name="Tripathy S."/>
            <person name="Jiang R."/>
            <person name="Young S.K."/>
            <person name="Zeng Q."/>
            <person name="Gargeya S."/>
            <person name="Fitzgerald M."/>
            <person name="Haas B."/>
            <person name="Abouelleil A."/>
            <person name="Alvarado L."/>
            <person name="Arachchi H.M."/>
            <person name="Berlin A."/>
            <person name="Chapman S.B."/>
            <person name="Goldberg J."/>
            <person name="Griggs A."/>
            <person name="Gujja S."/>
            <person name="Hansen M."/>
            <person name="Howarth C."/>
            <person name="Imamovic A."/>
            <person name="Larimer J."/>
            <person name="McCowen C."/>
            <person name="Montmayeur A."/>
            <person name="Murphy C."/>
            <person name="Neiman D."/>
            <person name="Pearson M."/>
            <person name="Priest M."/>
            <person name="Roberts A."/>
            <person name="Saif S."/>
            <person name="Shea T."/>
            <person name="Sisk P."/>
            <person name="Sykes S."/>
            <person name="Wortman J."/>
            <person name="Nusbaum C."/>
            <person name="Birren B."/>
        </authorList>
    </citation>
    <scope>NUCLEOTIDE SEQUENCE [LARGE SCALE GENOMIC DNA]</scope>
    <source>
        <strain evidence="2 3">VS20</strain>
    </source>
</reference>
<organism evidence="2 3">
    <name type="scientific">Saprolegnia diclina (strain VS20)</name>
    <dbReference type="NCBI Taxonomy" id="1156394"/>
    <lineage>
        <taxon>Eukaryota</taxon>
        <taxon>Sar</taxon>
        <taxon>Stramenopiles</taxon>
        <taxon>Oomycota</taxon>
        <taxon>Saprolegniomycetes</taxon>
        <taxon>Saprolegniales</taxon>
        <taxon>Saprolegniaceae</taxon>
        <taxon>Saprolegnia</taxon>
    </lineage>
</organism>
<evidence type="ECO:0000313" key="3">
    <source>
        <dbReference type="Proteomes" id="UP000030762"/>
    </source>
</evidence>
<keyword evidence="1" id="KW-0812">Transmembrane</keyword>
<feature type="transmembrane region" description="Helical" evidence="1">
    <location>
        <begin position="468"/>
        <end position="489"/>
    </location>
</feature>
<feature type="transmembrane region" description="Helical" evidence="1">
    <location>
        <begin position="637"/>
        <end position="659"/>
    </location>
</feature>
<dbReference type="VEuPathDB" id="FungiDB:SDRG_15421"/>
<evidence type="ECO:0000313" key="2">
    <source>
        <dbReference type="EMBL" id="EQC26771.1"/>
    </source>
</evidence>
<dbReference type="OrthoDB" id="79122at2759"/>
<evidence type="ECO:0000256" key="1">
    <source>
        <dbReference type="SAM" id="Phobius"/>
    </source>
</evidence>
<dbReference type="GeneID" id="19956148"/>
<dbReference type="eggNOG" id="ENOG502SD6V">
    <property type="taxonomic scope" value="Eukaryota"/>
</dbReference>
<feature type="transmembrane region" description="Helical" evidence="1">
    <location>
        <begin position="562"/>
        <end position="581"/>
    </location>
</feature>
<dbReference type="AlphaFoldDB" id="T0PWY6"/>
<dbReference type="RefSeq" id="XP_008619814.1">
    <property type="nucleotide sequence ID" value="XM_008621592.1"/>
</dbReference>
<keyword evidence="3" id="KW-1185">Reference proteome</keyword>
<dbReference type="OMA" id="FELTIGH"/>
<proteinExistence type="predicted"/>
<keyword evidence="1" id="KW-0472">Membrane</keyword>
<dbReference type="InParanoid" id="T0PWY6"/>
<keyword evidence="1" id="KW-1133">Transmembrane helix</keyword>
<feature type="transmembrane region" description="Helical" evidence="1">
    <location>
        <begin position="523"/>
        <end position="542"/>
    </location>
</feature>